<evidence type="ECO:0000256" key="1">
    <source>
        <dbReference type="SAM" id="MobiDB-lite"/>
    </source>
</evidence>
<dbReference type="PROSITE" id="PS51043">
    <property type="entry name" value="DDHD"/>
    <property type="match status" value="1"/>
</dbReference>
<dbReference type="Pfam" id="PF23463">
    <property type="entry name" value="WWE_2"/>
    <property type="match status" value="1"/>
</dbReference>
<feature type="region of interest" description="Disordered" evidence="1">
    <location>
        <begin position="42"/>
        <end position="90"/>
    </location>
</feature>
<dbReference type="STRING" id="2282107.A0A286UCE9"/>
<dbReference type="FunCoup" id="A0A286UCE9">
    <property type="interactions" value="273"/>
</dbReference>
<accession>A0A286UCE9</accession>
<name>A0A286UCE9_9AGAM</name>
<dbReference type="InParanoid" id="A0A286UCE9"/>
<dbReference type="Pfam" id="PF02862">
    <property type="entry name" value="DDHD"/>
    <property type="match status" value="2"/>
</dbReference>
<dbReference type="PANTHER" id="PTHR23509">
    <property type="entry name" value="PA-PL1 PHOSPHOLIPASE FAMILY"/>
    <property type="match status" value="1"/>
</dbReference>
<gene>
    <name evidence="3" type="ORF">PNOK_0725800</name>
</gene>
<dbReference type="GO" id="GO:0004620">
    <property type="term" value="F:phospholipase activity"/>
    <property type="evidence" value="ECO:0007669"/>
    <property type="project" value="TreeGrafter"/>
</dbReference>
<dbReference type="InterPro" id="IPR058055">
    <property type="entry name" value="PA-PLA1"/>
</dbReference>
<dbReference type="InterPro" id="IPR057826">
    <property type="entry name" value="WWE_C20G8.02"/>
</dbReference>
<feature type="domain" description="DDHD" evidence="2">
    <location>
        <begin position="499"/>
        <end position="698"/>
    </location>
</feature>
<dbReference type="AlphaFoldDB" id="A0A286UCE9"/>
<dbReference type="PANTHER" id="PTHR23509:SF6">
    <property type="entry name" value="PHOSPHOLIPASE C1020.13C-RELATED"/>
    <property type="match status" value="1"/>
</dbReference>
<protein>
    <submittedName>
        <fullName evidence="3">Protein related to phosphatidic acid-preferring phospholipase A1</fullName>
    </submittedName>
</protein>
<dbReference type="InterPro" id="IPR004177">
    <property type="entry name" value="DDHD_dom"/>
</dbReference>
<comment type="caution">
    <text evidence="3">The sequence shown here is derived from an EMBL/GenBank/DDBJ whole genome shotgun (WGS) entry which is preliminary data.</text>
</comment>
<dbReference type="Proteomes" id="UP000217199">
    <property type="component" value="Unassembled WGS sequence"/>
</dbReference>
<dbReference type="GO" id="GO:0005737">
    <property type="term" value="C:cytoplasm"/>
    <property type="evidence" value="ECO:0007669"/>
    <property type="project" value="TreeGrafter"/>
</dbReference>
<reference evidence="3 4" key="1">
    <citation type="journal article" date="2017" name="Mol. Ecol.">
        <title>Comparative and population genomic landscape of Phellinus noxius: A hypervariable fungus causing root rot in trees.</title>
        <authorList>
            <person name="Chung C.L."/>
            <person name="Lee T.J."/>
            <person name="Akiba M."/>
            <person name="Lee H.H."/>
            <person name="Kuo T.H."/>
            <person name="Liu D."/>
            <person name="Ke H.M."/>
            <person name="Yokoi T."/>
            <person name="Roa M.B."/>
            <person name="Lu M.J."/>
            <person name="Chang Y.Y."/>
            <person name="Ann P.J."/>
            <person name="Tsai J.N."/>
            <person name="Chen C.Y."/>
            <person name="Tzean S.S."/>
            <person name="Ota Y."/>
            <person name="Hattori T."/>
            <person name="Sahashi N."/>
            <person name="Liou R.F."/>
            <person name="Kikuchi T."/>
            <person name="Tsai I.J."/>
        </authorList>
    </citation>
    <scope>NUCLEOTIDE SEQUENCE [LARGE SCALE GENOMIC DNA]</scope>
    <source>
        <strain evidence="3 4">FFPRI411160</strain>
    </source>
</reference>
<feature type="region of interest" description="Disordered" evidence="1">
    <location>
        <begin position="612"/>
        <end position="635"/>
    </location>
</feature>
<dbReference type="OrthoDB" id="69269at2759"/>
<evidence type="ECO:0000313" key="4">
    <source>
        <dbReference type="Proteomes" id="UP000217199"/>
    </source>
</evidence>
<proteinExistence type="predicted"/>
<feature type="compositionally biased region" description="Basic and acidic residues" evidence="1">
    <location>
        <begin position="65"/>
        <end position="84"/>
    </location>
</feature>
<dbReference type="SMART" id="SM01127">
    <property type="entry name" value="DDHD"/>
    <property type="match status" value="1"/>
</dbReference>
<dbReference type="EMBL" id="NBII01000007">
    <property type="protein sequence ID" value="PAV17194.1"/>
    <property type="molecule type" value="Genomic_DNA"/>
</dbReference>
<evidence type="ECO:0000313" key="3">
    <source>
        <dbReference type="EMBL" id="PAV17194.1"/>
    </source>
</evidence>
<dbReference type="GO" id="GO:0046872">
    <property type="term" value="F:metal ion binding"/>
    <property type="evidence" value="ECO:0007669"/>
    <property type="project" value="InterPro"/>
</dbReference>
<sequence length="720" mass="81643">MPEDINPSPPQLVTRWMRPQSSSAVLELPTAPVTMSVQKDKDISWHPFTEEESSECETAWQNLSEEERQSAENDEHDNVSKSSEDIDDEDDDIVGVSIAKDKLFEVDVRSMRLRPIYWKMNAPPIKVIRGTWFYDDHRPVAKDLSKQLEELYLHVKPWLPSYEIELQTAFELGLDAHAKLKQQIDETHSVVFETSSLAYIVPNSGRRFFSFLQTSGSQQSTLTFYPGSVAVFRGYDAAVSQTKAQIRPRSSSVPAKRKVTFEETGYQSDNSIVFAPQQEDHEIKHTDRRGRQRWASEWNKSAVGNDDSEDSVTDLILIIHGIGQGLAAQYEGYNFVYAVNLFRQIARRQSTTPALASIMRDRRVQFLPVQWRTNFILDKDEELRREDAGLDNEFTLNDITIKNTVPYVRDLMNNVLIDIPYFMSHHKEKMIKAVVQQANRIFRLWCARNPGFDEFGRVHILAHSLGSSLAGHILSNQPTIQPPLSHIDPDYVKECTEQFLFNTSSLFLIGSPFPLFVHINRTQVIARKGRERTMNSPPDEALDKVGIFGCLAVDSLYNIFAPSDPIAYLLNPTVDSRRARELPPSIIKNVNTPLFTSFSTRVTRLWEGVVSTSPRSRSPSRPPMPHKVSGGFELGGPVEVVEGTKEERRFLALNPRGNLDYALPSEGNISTYLDMITAHSSYWSDSNLAAFMLAEIFARKEDLARTGLGVEISETKSSPR</sequence>
<evidence type="ECO:0000259" key="2">
    <source>
        <dbReference type="PROSITE" id="PS51043"/>
    </source>
</evidence>
<keyword evidence="4" id="KW-1185">Reference proteome</keyword>
<organism evidence="3 4">
    <name type="scientific">Pyrrhoderma noxium</name>
    <dbReference type="NCBI Taxonomy" id="2282107"/>
    <lineage>
        <taxon>Eukaryota</taxon>
        <taxon>Fungi</taxon>
        <taxon>Dikarya</taxon>
        <taxon>Basidiomycota</taxon>
        <taxon>Agaricomycotina</taxon>
        <taxon>Agaricomycetes</taxon>
        <taxon>Hymenochaetales</taxon>
        <taxon>Hymenochaetaceae</taxon>
        <taxon>Pyrrhoderma</taxon>
    </lineage>
</organism>